<proteinExistence type="predicted"/>
<name>A0A6F8T8M3_9GAMM</name>
<dbReference type="PANTHER" id="PTHR30298:SF0">
    <property type="entry name" value="PROTEIN YBFL-RELATED"/>
    <property type="match status" value="1"/>
</dbReference>
<gene>
    <name evidence="2" type="ORF">TUM19329_28780</name>
</gene>
<dbReference type="NCBIfam" id="NF033564">
    <property type="entry name" value="transpos_ISAs1"/>
    <property type="match status" value="1"/>
</dbReference>
<keyword evidence="3" id="KW-1185">Reference proteome</keyword>
<evidence type="ECO:0000313" key="3">
    <source>
        <dbReference type="Proteomes" id="UP000502894"/>
    </source>
</evidence>
<dbReference type="InterPro" id="IPR002559">
    <property type="entry name" value="Transposase_11"/>
</dbReference>
<evidence type="ECO:0000259" key="1">
    <source>
        <dbReference type="Pfam" id="PF01609"/>
    </source>
</evidence>
<dbReference type="KEGG" id="lant:TUM19329_28780"/>
<feature type="domain" description="Transposase IS4-like" evidence="1">
    <location>
        <begin position="13"/>
        <end position="207"/>
    </location>
</feature>
<dbReference type="AlphaFoldDB" id="A0A6F8T8M3"/>
<dbReference type="Pfam" id="PF01609">
    <property type="entry name" value="DDE_Tnp_1"/>
    <property type="match status" value="1"/>
</dbReference>
<dbReference type="PANTHER" id="PTHR30298">
    <property type="entry name" value="H REPEAT-ASSOCIATED PREDICTED TRANSPOSASE"/>
    <property type="match status" value="1"/>
</dbReference>
<accession>A0A6F8T8M3</accession>
<dbReference type="GO" id="GO:0004803">
    <property type="term" value="F:transposase activity"/>
    <property type="evidence" value="ECO:0007669"/>
    <property type="project" value="InterPro"/>
</dbReference>
<reference evidence="2" key="1">
    <citation type="journal article" date="2020" name="Microbiol. Resour. Announc.">
        <title>Complete Genome Sequence of Novel Psychrotolerant Legionella Strain TUM19329, Isolated from Antarctic Lake Sediment.</title>
        <authorList>
            <person name="Shimada S."/>
            <person name="Nakai R."/>
            <person name="Aoki K."/>
            <person name="Shimoeda N."/>
            <person name="Ohno G."/>
            <person name="Miyazaki Y."/>
            <person name="Kudoh S."/>
            <person name="Imura S."/>
            <person name="Watanabe K."/>
            <person name="Ishii Y."/>
            <person name="Tateda K."/>
        </authorList>
    </citation>
    <scope>NUCLEOTIDE SEQUENCE [LARGE SCALE GENOMIC DNA]</scope>
    <source>
        <strain evidence="2">TUM19329</strain>
    </source>
</reference>
<dbReference type="EMBL" id="AP022839">
    <property type="protein sequence ID" value="BCA96517.1"/>
    <property type="molecule type" value="Genomic_DNA"/>
</dbReference>
<dbReference type="InterPro" id="IPR051698">
    <property type="entry name" value="Transposase_11-like"/>
</dbReference>
<protein>
    <recommendedName>
        <fullName evidence="1">Transposase IS4-like domain-containing protein</fullName>
    </recommendedName>
</protein>
<sequence>MRKWRCTWTKKADDKSNEITAIPALLDLLDIIGCIVTIDAMGCQEKIAEKIVSKEADYVLAVKDNQKQLHEEIIDFFETSRRFEFKNVRYDYFEEAHKGHGRVELRRYWISDMLDTISNPGRWASLQGIGMVESEQYIDGKTTSETRYFIVSIAPNAKVFANAVRKHWAIENQLHWVLDVSFREDDSRVRCDNASENFGVFRHVAINALRNEKSCKKGVKAKRYKATLQPDYAQKVLNGIF</sequence>
<dbReference type="GO" id="GO:0003677">
    <property type="term" value="F:DNA binding"/>
    <property type="evidence" value="ECO:0007669"/>
    <property type="project" value="InterPro"/>
</dbReference>
<dbReference type="Proteomes" id="UP000502894">
    <property type="component" value="Chromosome"/>
</dbReference>
<evidence type="ECO:0000313" key="2">
    <source>
        <dbReference type="EMBL" id="BCA96517.1"/>
    </source>
</evidence>
<organism evidence="2 3">
    <name type="scientific">Legionella antarctica</name>
    <dbReference type="NCBI Taxonomy" id="2708020"/>
    <lineage>
        <taxon>Bacteria</taxon>
        <taxon>Pseudomonadati</taxon>
        <taxon>Pseudomonadota</taxon>
        <taxon>Gammaproteobacteria</taxon>
        <taxon>Legionellales</taxon>
        <taxon>Legionellaceae</taxon>
        <taxon>Legionella</taxon>
    </lineage>
</organism>
<dbReference type="GO" id="GO:0006313">
    <property type="term" value="P:DNA transposition"/>
    <property type="evidence" value="ECO:0007669"/>
    <property type="project" value="InterPro"/>
</dbReference>
<dbReference type="InterPro" id="IPR047647">
    <property type="entry name" value="ISAs1_transpos"/>
</dbReference>